<evidence type="ECO:0000313" key="2">
    <source>
        <dbReference type="Proteomes" id="UP000237105"/>
    </source>
</evidence>
<sequence>MVPNDTYLRNGLGGYTLENVYALYLFPICRTNSTVSPPFSEENVLISSLQEARKARIDFPQCVLISTVDISWNEWGCGLLCGLKSYV</sequence>
<reference evidence="2" key="1">
    <citation type="submission" date="2016-06" db="EMBL/GenBank/DDBJ databases">
        <title>Parallel loss of symbiosis genes in relatives of nitrogen-fixing non-legume Parasponia.</title>
        <authorList>
            <person name="Van Velzen R."/>
            <person name="Holmer R."/>
            <person name="Bu F."/>
            <person name="Rutten L."/>
            <person name="Van Zeijl A."/>
            <person name="Liu W."/>
            <person name="Santuari L."/>
            <person name="Cao Q."/>
            <person name="Sharma T."/>
            <person name="Shen D."/>
            <person name="Roswanjaya Y."/>
            <person name="Wardhani T."/>
            <person name="Kalhor M.S."/>
            <person name="Jansen J."/>
            <person name="Van den Hoogen J."/>
            <person name="Gungor B."/>
            <person name="Hartog M."/>
            <person name="Hontelez J."/>
            <person name="Verver J."/>
            <person name="Yang W.-C."/>
            <person name="Schijlen E."/>
            <person name="Repin R."/>
            <person name="Schilthuizen M."/>
            <person name="Schranz E."/>
            <person name="Heidstra R."/>
            <person name="Miyata K."/>
            <person name="Fedorova E."/>
            <person name="Kohlen W."/>
            <person name="Bisseling T."/>
            <person name="Smit S."/>
            <person name="Geurts R."/>
        </authorList>
    </citation>
    <scope>NUCLEOTIDE SEQUENCE [LARGE SCALE GENOMIC DNA]</scope>
    <source>
        <strain evidence="2">cv. WU1-14</strain>
    </source>
</reference>
<dbReference type="EMBL" id="JXTB01000004">
    <property type="protein sequence ID" value="PON79415.1"/>
    <property type="molecule type" value="Genomic_DNA"/>
</dbReference>
<feature type="non-terminal residue" evidence="1">
    <location>
        <position position="87"/>
    </location>
</feature>
<keyword evidence="2" id="KW-1185">Reference proteome</keyword>
<dbReference type="Proteomes" id="UP000237105">
    <property type="component" value="Unassembled WGS sequence"/>
</dbReference>
<dbReference type="AlphaFoldDB" id="A0A2P5E1J3"/>
<name>A0A2P5E1J3_PARAD</name>
<protein>
    <submittedName>
        <fullName evidence="1">Uncharacterized protein</fullName>
    </submittedName>
</protein>
<gene>
    <name evidence="1" type="ORF">PanWU01x14_011500</name>
</gene>
<proteinExistence type="predicted"/>
<comment type="caution">
    <text evidence="1">The sequence shown here is derived from an EMBL/GenBank/DDBJ whole genome shotgun (WGS) entry which is preliminary data.</text>
</comment>
<evidence type="ECO:0000313" key="1">
    <source>
        <dbReference type="EMBL" id="PON79415.1"/>
    </source>
</evidence>
<organism evidence="1 2">
    <name type="scientific">Parasponia andersonii</name>
    <name type="common">Sponia andersonii</name>
    <dbReference type="NCBI Taxonomy" id="3476"/>
    <lineage>
        <taxon>Eukaryota</taxon>
        <taxon>Viridiplantae</taxon>
        <taxon>Streptophyta</taxon>
        <taxon>Embryophyta</taxon>
        <taxon>Tracheophyta</taxon>
        <taxon>Spermatophyta</taxon>
        <taxon>Magnoliopsida</taxon>
        <taxon>eudicotyledons</taxon>
        <taxon>Gunneridae</taxon>
        <taxon>Pentapetalae</taxon>
        <taxon>rosids</taxon>
        <taxon>fabids</taxon>
        <taxon>Rosales</taxon>
        <taxon>Cannabaceae</taxon>
        <taxon>Parasponia</taxon>
    </lineage>
</organism>
<accession>A0A2P5E1J3</accession>